<dbReference type="AlphaFoldDB" id="A0A918ZX58"/>
<evidence type="ECO:0000313" key="3">
    <source>
        <dbReference type="Proteomes" id="UP000641386"/>
    </source>
</evidence>
<dbReference type="EMBL" id="BNBC01000014">
    <property type="protein sequence ID" value="GHE75791.1"/>
    <property type="molecule type" value="Genomic_DNA"/>
</dbReference>
<sequence>MATTEDQMKVAAPASHVEVAISLSKWPLAQVLAGTAAIALPASVLRGSPHRPIKCRETASTAPLEPVRRGDASGATLAANPRARGTTVASFPLKRPGSTRSKAHARLIGRLSRQRG</sequence>
<proteinExistence type="predicted"/>
<accession>A0A918ZX58</accession>
<comment type="caution">
    <text evidence="2">The sequence shown here is derived from an EMBL/GenBank/DDBJ whole genome shotgun (WGS) entry which is preliminary data.</text>
</comment>
<name>A0A918ZX58_9ACTN</name>
<organism evidence="2 3">
    <name type="scientific">Streptomyces spiralis</name>
    <dbReference type="NCBI Taxonomy" id="66376"/>
    <lineage>
        <taxon>Bacteria</taxon>
        <taxon>Bacillati</taxon>
        <taxon>Actinomycetota</taxon>
        <taxon>Actinomycetes</taxon>
        <taxon>Kitasatosporales</taxon>
        <taxon>Streptomycetaceae</taxon>
        <taxon>Streptomyces</taxon>
    </lineage>
</organism>
<keyword evidence="3" id="KW-1185">Reference proteome</keyword>
<evidence type="ECO:0000313" key="2">
    <source>
        <dbReference type="EMBL" id="GHE75791.1"/>
    </source>
</evidence>
<protein>
    <submittedName>
        <fullName evidence="2">Uncharacterized protein</fullName>
    </submittedName>
</protein>
<reference evidence="2" key="2">
    <citation type="submission" date="2020-09" db="EMBL/GenBank/DDBJ databases">
        <authorList>
            <person name="Sun Q."/>
            <person name="Ohkuma M."/>
        </authorList>
    </citation>
    <scope>NUCLEOTIDE SEQUENCE</scope>
    <source>
        <strain evidence="2">JCM 3302</strain>
    </source>
</reference>
<evidence type="ECO:0000256" key="1">
    <source>
        <dbReference type="SAM" id="MobiDB-lite"/>
    </source>
</evidence>
<reference evidence="2" key="1">
    <citation type="journal article" date="2014" name="Int. J. Syst. Evol. Microbiol.">
        <title>Complete genome sequence of Corynebacterium casei LMG S-19264T (=DSM 44701T), isolated from a smear-ripened cheese.</title>
        <authorList>
            <consortium name="US DOE Joint Genome Institute (JGI-PGF)"/>
            <person name="Walter F."/>
            <person name="Albersmeier A."/>
            <person name="Kalinowski J."/>
            <person name="Ruckert C."/>
        </authorList>
    </citation>
    <scope>NUCLEOTIDE SEQUENCE</scope>
    <source>
        <strain evidence="2">JCM 3302</strain>
    </source>
</reference>
<gene>
    <name evidence="2" type="ORF">GCM10014715_33210</name>
</gene>
<dbReference type="Proteomes" id="UP000641386">
    <property type="component" value="Unassembled WGS sequence"/>
</dbReference>
<feature type="region of interest" description="Disordered" evidence="1">
    <location>
        <begin position="80"/>
        <end position="116"/>
    </location>
</feature>
<feature type="compositionally biased region" description="Basic residues" evidence="1">
    <location>
        <begin position="101"/>
        <end position="116"/>
    </location>
</feature>